<proteinExistence type="predicted"/>
<feature type="signal peptide" evidence="1">
    <location>
        <begin position="1"/>
        <end position="19"/>
    </location>
</feature>
<reference evidence="2 3" key="1">
    <citation type="submission" date="2017-05" db="EMBL/GenBank/DDBJ databases">
        <title>Genome sequence of Acetobacter pasteurianus subsp. ascendens strain SRCM101447.</title>
        <authorList>
            <person name="Cho S.H."/>
        </authorList>
    </citation>
    <scope>NUCLEOTIDE SEQUENCE [LARGE SCALE GENOMIC DNA]</scope>
    <source>
        <strain evidence="2 3">SRCM101447</strain>
    </source>
</reference>
<gene>
    <name evidence="2" type="ORF">S101447_00845</name>
</gene>
<accession>A0A1Y0V525</accession>
<feature type="chain" id="PRO_5013005329" description="Secreted protein" evidence="1">
    <location>
        <begin position="20"/>
        <end position="208"/>
    </location>
</feature>
<sequence>MRFTTLSLLSLLLPNTAIAGTSTERDAVEICASYDPTSPEDFQKEFSFGDILIPAGTVFDGAWHMFNGLKDPGDMQHIVNDSENHGGKIWQSISDAEEKRREAYLRTDHETGHPHQAFITDGQIKLSKRHPCGKTAAHVIVSSQWDWHTRTISASPDLYYQAYGVVSDDKIDTSFDAEPMPFQWNAQAGTINAAVIRPLNMVYELPPD</sequence>
<evidence type="ECO:0000313" key="3">
    <source>
        <dbReference type="Proteomes" id="UP000195633"/>
    </source>
</evidence>
<organism evidence="2 3">
    <name type="scientific">Acetobacter ascendens</name>
    <dbReference type="NCBI Taxonomy" id="481146"/>
    <lineage>
        <taxon>Bacteria</taxon>
        <taxon>Pseudomonadati</taxon>
        <taxon>Pseudomonadota</taxon>
        <taxon>Alphaproteobacteria</taxon>
        <taxon>Acetobacterales</taxon>
        <taxon>Acetobacteraceae</taxon>
        <taxon>Acetobacter</taxon>
    </lineage>
</organism>
<dbReference type="GeneID" id="66351693"/>
<protein>
    <recommendedName>
        <fullName evidence="4">Secreted protein</fullName>
    </recommendedName>
</protein>
<evidence type="ECO:0008006" key="4">
    <source>
        <dbReference type="Google" id="ProtNLM"/>
    </source>
</evidence>
<dbReference type="Proteomes" id="UP000195633">
    <property type="component" value="Chromosome"/>
</dbReference>
<name>A0A1Y0V525_9PROT</name>
<dbReference type="EMBL" id="CP021524">
    <property type="protein sequence ID" value="ARW09947.1"/>
    <property type="molecule type" value="Genomic_DNA"/>
</dbReference>
<evidence type="ECO:0000313" key="2">
    <source>
        <dbReference type="EMBL" id="ARW09947.1"/>
    </source>
</evidence>
<dbReference type="AlphaFoldDB" id="A0A1Y0V525"/>
<evidence type="ECO:0000256" key="1">
    <source>
        <dbReference type="SAM" id="SignalP"/>
    </source>
</evidence>
<keyword evidence="1" id="KW-0732">Signal</keyword>
<dbReference type="RefSeq" id="WP_087635437.1">
    <property type="nucleotide sequence ID" value="NZ_CP021524.1"/>
</dbReference>